<dbReference type="GO" id="GO:0016757">
    <property type="term" value="F:glycosyltransferase activity"/>
    <property type="evidence" value="ECO:0007669"/>
    <property type="project" value="InterPro"/>
</dbReference>
<feature type="domain" description="Glycosyl transferase family 1" evidence="1">
    <location>
        <begin position="277"/>
        <end position="444"/>
    </location>
</feature>
<dbReference type="EMBL" id="VTEH01000018">
    <property type="protein sequence ID" value="TYR73410.1"/>
    <property type="molecule type" value="Genomic_DNA"/>
</dbReference>
<dbReference type="RefSeq" id="WP_148948237.1">
    <property type="nucleotide sequence ID" value="NZ_VTEH01000018.1"/>
</dbReference>
<gene>
    <name evidence="3" type="ORF">FZC79_18375</name>
</gene>
<feature type="domain" description="DUF3492" evidence="2">
    <location>
        <begin position="1"/>
        <end position="255"/>
    </location>
</feature>
<accession>A0A5D4K9M3</accession>
<evidence type="ECO:0000259" key="1">
    <source>
        <dbReference type="Pfam" id="PF00534"/>
    </source>
</evidence>
<dbReference type="SUPFAM" id="SSF53756">
    <property type="entry name" value="UDP-Glycosyltransferase/glycogen phosphorylase"/>
    <property type="match status" value="1"/>
</dbReference>
<evidence type="ECO:0000259" key="2">
    <source>
        <dbReference type="Pfam" id="PF11997"/>
    </source>
</evidence>
<proteinExistence type="predicted"/>
<dbReference type="PANTHER" id="PTHR12526:SF608">
    <property type="entry name" value="PELF"/>
    <property type="match status" value="1"/>
</dbReference>
<dbReference type="InterPro" id="IPR022622">
    <property type="entry name" value="DUF3492"/>
</dbReference>
<dbReference type="AlphaFoldDB" id="A0A5D4K9M3"/>
<dbReference type="Proteomes" id="UP000323317">
    <property type="component" value="Unassembled WGS sequence"/>
</dbReference>
<dbReference type="InterPro" id="IPR047691">
    <property type="entry name" value="PelF-like"/>
</dbReference>
<reference evidence="3 4" key="1">
    <citation type="submission" date="2019-08" db="EMBL/GenBank/DDBJ databases">
        <title>Bacillus genomes from the desert of Cuatro Cienegas, Coahuila.</title>
        <authorList>
            <person name="Olmedo-Alvarez G."/>
        </authorList>
    </citation>
    <scope>NUCLEOTIDE SEQUENCE [LARGE SCALE GENOMIC DNA]</scope>
    <source>
        <strain evidence="3 4">CH40_1T</strain>
    </source>
</reference>
<dbReference type="Pfam" id="PF00534">
    <property type="entry name" value="Glycos_transf_1"/>
    <property type="match status" value="1"/>
</dbReference>
<evidence type="ECO:0000313" key="3">
    <source>
        <dbReference type="EMBL" id="TYR73410.1"/>
    </source>
</evidence>
<name>A0A5D4K9M3_9BACI</name>
<organism evidence="3 4">
    <name type="scientific">Rossellomorea vietnamensis</name>
    <dbReference type="NCBI Taxonomy" id="218284"/>
    <lineage>
        <taxon>Bacteria</taxon>
        <taxon>Bacillati</taxon>
        <taxon>Bacillota</taxon>
        <taxon>Bacilli</taxon>
        <taxon>Bacillales</taxon>
        <taxon>Bacillaceae</taxon>
        <taxon>Rossellomorea</taxon>
    </lineage>
</organism>
<dbReference type="Pfam" id="PF11997">
    <property type="entry name" value="DUF3492"/>
    <property type="match status" value="1"/>
</dbReference>
<comment type="caution">
    <text evidence="3">The sequence shown here is derived from an EMBL/GenBank/DDBJ whole genome shotgun (WGS) entry which is preliminary data.</text>
</comment>
<dbReference type="PANTHER" id="PTHR12526">
    <property type="entry name" value="GLYCOSYLTRANSFERASE"/>
    <property type="match status" value="1"/>
</dbReference>
<evidence type="ECO:0000313" key="4">
    <source>
        <dbReference type="Proteomes" id="UP000323317"/>
    </source>
</evidence>
<dbReference type="NCBIfam" id="NF038011">
    <property type="entry name" value="PelF"/>
    <property type="match status" value="1"/>
</dbReference>
<dbReference type="InterPro" id="IPR001296">
    <property type="entry name" value="Glyco_trans_1"/>
</dbReference>
<protein>
    <submittedName>
        <fullName evidence="3">DUF3492 domain-containing protein</fullName>
    </submittedName>
</protein>
<dbReference type="Gene3D" id="3.40.50.2000">
    <property type="entry name" value="Glycogen Phosphorylase B"/>
    <property type="match status" value="2"/>
</dbReference>
<sequence length="481" mass="54352">MRIGFIAEGSYPYVSGGVSSWIQMMIEQMPQHEFHIISISDKPKSETDFKYSIPSNVTGITNINLNEGSGKARVGAGFNEEDQSVLRDWMLHGNQDGRELVLLGDKEKIGTAGQFFCSSFFWELMEASYQQESGYKSFIDYLSMWKAKLGPVIHLLQQEFPEVDILHSASTGFAGLVGSYLKIQRGTPFILTEHGIYSREREEEILQSDWISPEFKKNWIDYFYKLSRYAYQNADDVITLFQKNSEFQRLAGAPSEKTSVVPNGISLERFKNVQRTIQGPRLKIGAIVRVVPIKDIKTMIWAASELKESRVPFELVIMGPAEEDEQYAEECRELIRMLNLDEEVCLAGKVDIADRLPEFDVLLLSSISEGQPLALLEGMAAGLPWVATDVGCCRELLFGSKQDKFGQAGFIVPPVNAKAMGDKLKWFYKNPAMRREFGSNGRKRVEAFYQLHQVIETYTTLYEERGKKNGGDRVSSAASIQ</sequence>